<dbReference type="EMBL" id="UOFL01000050">
    <property type="protein sequence ID" value="VAW74049.1"/>
    <property type="molecule type" value="Genomic_DNA"/>
</dbReference>
<sequence length="203" mass="22865">MQFKTFILILFSSLSTIPVLIFAVASPNRIVDPDKYIGAITKNTSEIDLIKLYGKKNVKRIEIGVGEGETVDGTVLFMGSRSEIFIEWKKKFTIPGRVSIHHKNSSWKLKKGIRFGSTLSEVEKINGKPIKITGFEWDYPGRTTSWGKGKLNSNLQLDFEPRADIPGIELSKVSGDGSFSSENKIIKKLKLTVKVIYIRWDLN</sequence>
<accession>A0A3B0YIK2</accession>
<proteinExistence type="predicted"/>
<protein>
    <submittedName>
        <fullName evidence="1">Uncharacterized protein</fullName>
    </submittedName>
</protein>
<organism evidence="1">
    <name type="scientific">hydrothermal vent metagenome</name>
    <dbReference type="NCBI Taxonomy" id="652676"/>
    <lineage>
        <taxon>unclassified sequences</taxon>
        <taxon>metagenomes</taxon>
        <taxon>ecological metagenomes</taxon>
    </lineage>
</organism>
<name>A0A3B0YIK2_9ZZZZ</name>
<gene>
    <name evidence="1" type="ORF">MNBD_GAMMA12-2731</name>
</gene>
<evidence type="ECO:0000313" key="1">
    <source>
        <dbReference type="EMBL" id="VAW74049.1"/>
    </source>
</evidence>
<dbReference type="AlphaFoldDB" id="A0A3B0YIK2"/>
<reference evidence="1" key="1">
    <citation type="submission" date="2018-06" db="EMBL/GenBank/DDBJ databases">
        <authorList>
            <person name="Zhirakovskaya E."/>
        </authorList>
    </citation>
    <scope>NUCLEOTIDE SEQUENCE</scope>
</reference>